<evidence type="ECO:0000256" key="1">
    <source>
        <dbReference type="SAM" id="SignalP"/>
    </source>
</evidence>
<reference evidence="3 4" key="1">
    <citation type="submission" date="2020-12" db="EMBL/GenBank/DDBJ databases">
        <title>Whole genome sequences of gut porcine anaerobes.</title>
        <authorList>
            <person name="Kubasova T."/>
            <person name="Jahodarova E."/>
            <person name="Rychlik I."/>
        </authorList>
    </citation>
    <scope>NUCLEOTIDE SEQUENCE [LARGE SCALE GENOMIC DNA]</scope>
    <source>
        <strain evidence="3 4">An925</strain>
    </source>
</reference>
<keyword evidence="1" id="KW-0732">Signal</keyword>
<keyword evidence="4" id="KW-1185">Reference proteome</keyword>
<feature type="signal peptide" evidence="1">
    <location>
        <begin position="1"/>
        <end position="23"/>
    </location>
</feature>
<dbReference type="RefSeq" id="WP_158215449.1">
    <property type="nucleotide sequence ID" value="NZ_JADYTN010000022.1"/>
</dbReference>
<dbReference type="EMBL" id="JADYTN010000022">
    <property type="protein sequence ID" value="MCF2564357.1"/>
    <property type="molecule type" value="Genomic_DNA"/>
</dbReference>
<gene>
    <name evidence="3" type="ORF">I6E12_09560</name>
</gene>
<evidence type="ECO:0000313" key="4">
    <source>
        <dbReference type="Proteomes" id="UP001200470"/>
    </source>
</evidence>
<accession>A0ABS9CHZ6</accession>
<evidence type="ECO:0000259" key="2">
    <source>
        <dbReference type="Pfam" id="PF16270"/>
    </source>
</evidence>
<name>A0ABS9CHZ6_9BACT</name>
<dbReference type="Proteomes" id="UP001200470">
    <property type="component" value="Unassembled WGS sequence"/>
</dbReference>
<sequence>MKKLSLKSVIMGFMLMMCAIANAQSISGVLDSVLGNNTTSSGGSNLISNLTAIFSGKKQASAANIVGTWVYEEPAIVLKSDNVLTNAAAKIAANKMESILQAKLTTVGIKPGAMTMTFKQDGTFTSTLKGKTTKGKWSVKDSKLQLTTLGVKSVSITTQLEGKKLMFVANSTKLLNLFKAFGSKSGNANLQTVSKLMKNVNGMEVGVTMKKK</sequence>
<organism evidence="3 4">
    <name type="scientific">Xylanibacter brevis</name>
    <dbReference type="NCBI Taxonomy" id="83231"/>
    <lineage>
        <taxon>Bacteria</taxon>
        <taxon>Pseudomonadati</taxon>
        <taxon>Bacteroidota</taxon>
        <taxon>Bacteroidia</taxon>
        <taxon>Bacteroidales</taxon>
        <taxon>Prevotellaceae</taxon>
        <taxon>Xylanibacter</taxon>
    </lineage>
</organism>
<dbReference type="Pfam" id="PF16270">
    <property type="entry name" value="DUF4923"/>
    <property type="match status" value="1"/>
</dbReference>
<comment type="caution">
    <text evidence="3">The sequence shown here is derived from an EMBL/GenBank/DDBJ whole genome shotgun (WGS) entry which is preliminary data.</text>
</comment>
<dbReference type="InterPro" id="IPR032575">
    <property type="entry name" value="DUF4923"/>
</dbReference>
<feature type="domain" description="DUF4923" evidence="2">
    <location>
        <begin position="56"/>
        <end position="211"/>
    </location>
</feature>
<evidence type="ECO:0000313" key="3">
    <source>
        <dbReference type="EMBL" id="MCF2564357.1"/>
    </source>
</evidence>
<feature type="chain" id="PRO_5047410067" evidence="1">
    <location>
        <begin position="24"/>
        <end position="212"/>
    </location>
</feature>
<proteinExistence type="predicted"/>
<protein>
    <submittedName>
        <fullName evidence="3">DUF4923 family protein</fullName>
    </submittedName>
</protein>